<name>A0A840ENY8_9FLAO</name>
<dbReference type="PROSITE" id="PS51733">
    <property type="entry name" value="BPL_LPL_CATALYTIC"/>
    <property type="match status" value="1"/>
</dbReference>
<evidence type="ECO:0000259" key="2">
    <source>
        <dbReference type="PROSITE" id="PS51733"/>
    </source>
</evidence>
<dbReference type="AlphaFoldDB" id="A0A840ENY8"/>
<dbReference type="PANTHER" id="PTHR12835:SF5">
    <property type="entry name" value="BIOTIN--PROTEIN LIGASE"/>
    <property type="match status" value="1"/>
</dbReference>
<reference evidence="3 4" key="1">
    <citation type="submission" date="2020-08" db="EMBL/GenBank/DDBJ databases">
        <title>Genomic Encyclopedia of Type Strains, Phase IV (KMG-IV): sequencing the most valuable type-strain genomes for metagenomic binning, comparative biology and taxonomic classification.</title>
        <authorList>
            <person name="Goeker M."/>
        </authorList>
    </citation>
    <scope>NUCLEOTIDE SEQUENCE [LARGE SCALE GENOMIC DNA]</scope>
    <source>
        <strain evidence="3 4">DSM 29568</strain>
    </source>
</reference>
<evidence type="ECO:0000256" key="1">
    <source>
        <dbReference type="ARBA" id="ARBA00022598"/>
    </source>
</evidence>
<dbReference type="RefSeq" id="WP_183477180.1">
    <property type="nucleotide sequence ID" value="NZ_JACIFO010000004.1"/>
</dbReference>
<gene>
    <name evidence="3" type="ORF">GGR32_001106</name>
</gene>
<proteinExistence type="predicted"/>
<evidence type="ECO:0000313" key="3">
    <source>
        <dbReference type="EMBL" id="MBB4118815.1"/>
    </source>
</evidence>
<evidence type="ECO:0000313" key="4">
    <source>
        <dbReference type="Proteomes" id="UP000553034"/>
    </source>
</evidence>
<keyword evidence="4" id="KW-1185">Reference proteome</keyword>
<protein>
    <submittedName>
        <fullName evidence="3">BirA family biotin operon repressor/biotin-[acetyl-CoA-carboxylase] ligase</fullName>
        <ecNumber evidence="3">6.3.4.15</ecNumber>
    </submittedName>
</protein>
<dbReference type="EMBL" id="JACIFO010000004">
    <property type="protein sequence ID" value="MBB4118815.1"/>
    <property type="molecule type" value="Genomic_DNA"/>
</dbReference>
<comment type="caution">
    <text evidence="3">The sequence shown here is derived from an EMBL/GenBank/DDBJ whole genome shotgun (WGS) entry which is preliminary data.</text>
</comment>
<organism evidence="3 4">
    <name type="scientific">Mesonia hippocampi</name>
    <dbReference type="NCBI Taxonomy" id="1628250"/>
    <lineage>
        <taxon>Bacteria</taxon>
        <taxon>Pseudomonadati</taxon>
        <taxon>Bacteroidota</taxon>
        <taxon>Flavobacteriia</taxon>
        <taxon>Flavobacteriales</taxon>
        <taxon>Flavobacteriaceae</taxon>
        <taxon>Mesonia</taxon>
    </lineage>
</organism>
<dbReference type="GO" id="GO:0005737">
    <property type="term" value="C:cytoplasm"/>
    <property type="evidence" value="ECO:0007669"/>
    <property type="project" value="TreeGrafter"/>
</dbReference>
<dbReference type="CDD" id="cd16442">
    <property type="entry name" value="BPL"/>
    <property type="match status" value="1"/>
</dbReference>
<dbReference type="InterPro" id="IPR045864">
    <property type="entry name" value="aa-tRNA-synth_II/BPL/LPL"/>
</dbReference>
<dbReference type="Pfam" id="PF03099">
    <property type="entry name" value="BPL_LplA_LipB"/>
    <property type="match status" value="1"/>
</dbReference>
<dbReference type="InterPro" id="IPR004143">
    <property type="entry name" value="BPL_LPL_catalytic"/>
</dbReference>
<dbReference type="InterPro" id="IPR004408">
    <property type="entry name" value="Biotin_CoA_COase_ligase"/>
</dbReference>
<dbReference type="EC" id="6.3.4.15" evidence="3"/>
<dbReference type="Gene3D" id="3.30.930.10">
    <property type="entry name" value="Bira Bifunctional Protein, Domain 2"/>
    <property type="match status" value="1"/>
</dbReference>
<keyword evidence="1 3" id="KW-0436">Ligase</keyword>
<dbReference type="NCBIfam" id="TIGR00121">
    <property type="entry name" value="birA_ligase"/>
    <property type="match status" value="1"/>
</dbReference>
<dbReference type="GO" id="GO:0004077">
    <property type="term" value="F:biotin--[biotin carboxyl-carrier protein] ligase activity"/>
    <property type="evidence" value="ECO:0007669"/>
    <property type="project" value="UniProtKB-EC"/>
</dbReference>
<feature type="domain" description="BPL/LPL catalytic" evidence="2">
    <location>
        <begin position="1"/>
        <end position="177"/>
    </location>
</feature>
<dbReference type="PANTHER" id="PTHR12835">
    <property type="entry name" value="BIOTIN PROTEIN LIGASE"/>
    <property type="match status" value="1"/>
</dbReference>
<dbReference type="SUPFAM" id="SSF55681">
    <property type="entry name" value="Class II aaRS and biotin synthetases"/>
    <property type="match status" value="1"/>
</dbReference>
<accession>A0A840ENY8</accession>
<dbReference type="Proteomes" id="UP000553034">
    <property type="component" value="Unassembled WGS sequence"/>
</dbReference>
<sequence length="242" mass="26662">MRSIKVHTTNSTNVFLSAYYREQKACGNVYVVAEKQTSGKGQMGTVWHAEAGKNLTFSVLIKDVDILLAEQFKLSALVALSVIEVLEAIKIPKVEIKWPNDILADKCKVSGILIENVVVGAKINASIIGIGLNVNQLLFDSLPKVTSLSAVTGKKYDLEELAEKLANTIETNIYEKQKQPIEAVLAVYYQKLLGYKKVATYQLPSGENVVGVITKVTPSGFLNLALETQEKQFAIKEIKQLY</sequence>